<evidence type="ECO:0000313" key="7">
    <source>
        <dbReference type="EMBL" id="SEK89232.1"/>
    </source>
</evidence>
<dbReference type="InterPro" id="IPR008335">
    <property type="entry name" value="Mopterin_OxRdtase_euk"/>
</dbReference>
<dbReference type="Pfam" id="PF00174">
    <property type="entry name" value="Oxidored_molyb"/>
    <property type="match status" value="1"/>
</dbReference>
<dbReference type="InterPro" id="IPR005066">
    <property type="entry name" value="MoCF_OxRdtse_dimer"/>
</dbReference>
<evidence type="ECO:0000256" key="1">
    <source>
        <dbReference type="ARBA" id="ARBA00001924"/>
    </source>
</evidence>
<dbReference type="AlphaFoldDB" id="A0A1H7KR36"/>
<dbReference type="STRING" id="46177.SAMN05660976_01339"/>
<dbReference type="InterPro" id="IPR036374">
    <property type="entry name" value="OxRdtase_Mopterin-bd_sf"/>
</dbReference>
<protein>
    <submittedName>
        <fullName evidence="7">Mo-co oxidoreductase dimerisation domain-containing protein</fullName>
    </submittedName>
</protein>
<dbReference type="PANTHER" id="PTHR19372:SF7">
    <property type="entry name" value="SULFITE OXIDASE, MITOCHONDRIAL"/>
    <property type="match status" value="1"/>
</dbReference>
<gene>
    <name evidence="7" type="ORF">SAMN05660976_01339</name>
</gene>
<dbReference type="PRINTS" id="PR00407">
    <property type="entry name" value="EUMOPTERIN"/>
</dbReference>
<dbReference type="InterPro" id="IPR014756">
    <property type="entry name" value="Ig_E-set"/>
</dbReference>
<name>A0A1H7KR36_9ACTN</name>
<dbReference type="SUPFAM" id="SSF56524">
    <property type="entry name" value="Oxidoreductase molybdopterin-binding domain"/>
    <property type="match status" value="1"/>
</dbReference>
<dbReference type="Pfam" id="PF03404">
    <property type="entry name" value="Mo-co_dimer"/>
    <property type="match status" value="1"/>
</dbReference>
<dbReference type="GO" id="GO:0008482">
    <property type="term" value="F:sulfite oxidase activity"/>
    <property type="evidence" value="ECO:0007669"/>
    <property type="project" value="TreeGrafter"/>
</dbReference>
<keyword evidence="2" id="KW-0500">Molybdenum</keyword>
<proteinExistence type="predicted"/>
<dbReference type="Gene3D" id="3.90.420.10">
    <property type="entry name" value="Oxidoreductase, molybdopterin-binding domain"/>
    <property type="match status" value="1"/>
</dbReference>
<dbReference type="GO" id="GO:0043546">
    <property type="term" value="F:molybdopterin cofactor binding"/>
    <property type="evidence" value="ECO:0007669"/>
    <property type="project" value="TreeGrafter"/>
</dbReference>
<feature type="domain" description="Moybdenum cofactor oxidoreductase dimerisation" evidence="6">
    <location>
        <begin position="256"/>
        <end position="333"/>
    </location>
</feature>
<dbReference type="OrthoDB" id="9795587at2"/>
<keyword evidence="3" id="KW-0479">Metal-binding</keyword>
<comment type="cofactor">
    <cofactor evidence="1">
        <name>Mo-molybdopterin</name>
        <dbReference type="ChEBI" id="CHEBI:71302"/>
    </cofactor>
</comment>
<dbReference type="Proteomes" id="UP000198953">
    <property type="component" value="Unassembled WGS sequence"/>
</dbReference>
<dbReference type="InterPro" id="IPR000572">
    <property type="entry name" value="OxRdtase_Mopterin-bd_dom"/>
</dbReference>
<keyword evidence="8" id="KW-1185">Reference proteome</keyword>
<dbReference type="PANTHER" id="PTHR19372">
    <property type="entry name" value="SULFITE REDUCTASE"/>
    <property type="match status" value="1"/>
</dbReference>
<dbReference type="EMBL" id="FOBF01000003">
    <property type="protein sequence ID" value="SEK89232.1"/>
    <property type="molecule type" value="Genomic_DNA"/>
</dbReference>
<evidence type="ECO:0000313" key="8">
    <source>
        <dbReference type="Proteomes" id="UP000198953"/>
    </source>
</evidence>
<dbReference type="GO" id="GO:0030151">
    <property type="term" value="F:molybdenum ion binding"/>
    <property type="evidence" value="ECO:0007669"/>
    <property type="project" value="InterPro"/>
</dbReference>
<dbReference type="CDD" id="cd02110">
    <property type="entry name" value="SO_family_Moco_dimer"/>
    <property type="match status" value="1"/>
</dbReference>
<reference evidence="7 8" key="1">
    <citation type="submission" date="2016-10" db="EMBL/GenBank/DDBJ databases">
        <authorList>
            <person name="de Groot N.N."/>
        </authorList>
    </citation>
    <scope>NUCLEOTIDE SEQUENCE [LARGE SCALE GENOMIC DNA]</scope>
    <source>
        <strain evidence="7 8">DSM 43357</strain>
    </source>
</reference>
<dbReference type="GO" id="GO:0020037">
    <property type="term" value="F:heme binding"/>
    <property type="evidence" value="ECO:0007669"/>
    <property type="project" value="TreeGrafter"/>
</dbReference>
<evidence type="ECO:0000256" key="4">
    <source>
        <dbReference type="ARBA" id="ARBA00023002"/>
    </source>
</evidence>
<evidence type="ECO:0000256" key="2">
    <source>
        <dbReference type="ARBA" id="ARBA00022505"/>
    </source>
</evidence>
<keyword evidence="4" id="KW-0560">Oxidoreductase</keyword>
<dbReference type="GO" id="GO:0006790">
    <property type="term" value="P:sulfur compound metabolic process"/>
    <property type="evidence" value="ECO:0007669"/>
    <property type="project" value="TreeGrafter"/>
</dbReference>
<accession>A0A1H7KR36</accession>
<organism evidence="7 8">
    <name type="scientific">Nonomuraea pusilla</name>
    <dbReference type="NCBI Taxonomy" id="46177"/>
    <lineage>
        <taxon>Bacteria</taxon>
        <taxon>Bacillati</taxon>
        <taxon>Actinomycetota</taxon>
        <taxon>Actinomycetes</taxon>
        <taxon>Streptosporangiales</taxon>
        <taxon>Streptosporangiaceae</taxon>
        <taxon>Nonomuraea</taxon>
    </lineage>
</organism>
<dbReference type="Gene3D" id="2.60.40.650">
    <property type="match status" value="1"/>
</dbReference>
<sequence>MQATEVGNVASIVKPLPGELFRVHDGSAEMRWEAMSGQGYHTPTDRFFVRNHTSTPLIDASTWSLRVHGPGVRCPRSYSYDELLALPARTLDAALECAGNGRRFYGEQQGEPAPGTQWGLGGVGVARWRGVPLRRLLADAGLRPDAVDVLATGLDTPFEEHGHVRRPLPVGKAMADVLVAYEMNGERLPPDHGFPARLVVPGWVGVASIKWLGDLEVSTHEVRTPWNTVFYPDVTTQPVKSAFELPWNARLAVGVPHVLHGRSWSGHGRVAAVEVSVNGGRTWRPAEHHGTHLVGAWLPWHVEWAPRRTGPAVLMARATDETGATQPALTPRNPFGYHFDAVVRHPVEVV</sequence>
<dbReference type="SUPFAM" id="SSF81296">
    <property type="entry name" value="E set domains"/>
    <property type="match status" value="1"/>
</dbReference>
<evidence type="ECO:0000259" key="6">
    <source>
        <dbReference type="Pfam" id="PF03404"/>
    </source>
</evidence>
<evidence type="ECO:0000256" key="3">
    <source>
        <dbReference type="ARBA" id="ARBA00022723"/>
    </source>
</evidence>
<feature type="domain" description="Oxidoreductase molybdopterin-binding" evidence="5">
    <location>
        <begin position="52"/>
        <end position="226"/>
    </location>
</feature>
<evidence type="ECO:0000259" key="5">
    <source>
        <dbReference type="Pfam" id="PF00174"/>
    </source>
</evidence>